<dbReference type="SUPFAM" id="SSF56235">
    <property type="entry name" value="N-terminal nucleophile aminohydrolases (Ntn hydrolases)"/>
    <property type="match status" value="1"/>
</dbReference>
<reference evidence="7 8" key="1">
    <citation type="submission" date="2019-06" db="EMBL/GenBank/DDBJ databases">
        <title>Sequencing the genomes of 1000 actinobacteria strains.</title>
        <authorList>
            <person name="Klenk H.-P."/>
        </authorList>
    </citation>
    <scope>NUCLEOTIDE SEQUENCE [LARGE SCALE GENOMIC DNA]</scope>
    <source>
        <strain evidence="7 8">DSM 8251</strain>
    </source>
</reference>
<feature type="binding site" evidence="5">
    <location>
        <position position="185"/>
    </location>
    <ligand>
        <name>Ca(2+)</name>
        <dbReference type="ChEBI" id="CHEBI:29108"/>
    </ligand>
</feature>
<dbReference type="InterPro" id="IPR029055">
    <property type="entry name" value="Ntn_hydrolases_N"/>
</dbReference>
<dbReference type="AlphaFoldDB" id="A0A542ZC23"/>
<evidence type="ECO:0000256" key="5">
    <source>
        <dbReference type="PIRSR" id="PIRSR001227-2"/>
    </source>
</evidence>
<comment type="similarity">
    <text evidence="1">Belongs to the peptidase S45 family.</text>
</comment>
<comment type="cofactor">
    <cofactor evidence="5">
        <name>Ca(2+)</name>
        <dbReference type="ChEBI" id="CHEBI:29108"/>
    </cofactor>
    <text evidence="5">Binds 1 Ca(2+) ion per dimer.</text>
</comment>
<dbReference type="InterPro" id="IPR043146">
    <property type="entry name" value="Penicillin_amidase_N_B-knob"/>
</dbReference>
<evidence type="ECO:0000256" key="4">
    <source>
        <dbReference type="PIRSR" id="PIRSR001227-1"/>
    </source>
</evidence>
<accession>A0A542ZC23</accession>
<evidence type="ECO:0000256" key="3">
    <source>
        <dbReference type="ARBA" id="ARBA00023145"/>
    </source>
</evidence>
<feature type="region of interest" description="Disordered" evidence="6">
    <location>
        <begin position="403"/>
        <end position="433"/>
    </location>
</feature>
<feature type="binding site" evidence="5">
    <location>
        <position position="352"/>
    </location>
    <ligand>
        <name>Ca(2+)</name>
        <dbReference type="ChEBI" id="CHEBI:29108"/>
    </ligand>
</feature>
<keyword evidence="5" id="KW-0479">Metal-binding</keyword>
<dbReference type="EMBL" id="VFOR01000002">
    <property type="protein sequence ID" value="TQL57908.1"/>
    <property type="molecule type" value="Genomic_DNA"/>
</dbReference>
<comment type="caution">
    <text evidence="7">The sequence shown here is derived from an EMBL/GenBank/DDBJ whole genome shotgun (WGS) entry which is preliminary data.</text>
</comment>
<evidence type="ECO:0000256" key="6">
    <source>
        <dbReference type="SAM" id="MobiDB-lite"/>
    </source>
</evidence>
<dbReference type="InterPro" id="IPR023343">
    <property type="entry name" value="Penicillin_amidase_dom1"/>
</dbReference>
<dbReference type="GO" id="GO:0016811">
    <property type="term" value="F:hydrolase activity, acting on carbon-nitrogen (but not peptide) bonds, in linear amides"/>
    <property type="evidence" value="ECO:0007669"/>
    <property type="project" value="InterPro"/>
</dbReference>
<dbReference type="GO" id="GO:0046872">
    <property type="term" value="F:metal ion binding"/>
    <property type="evidence" value="ECO:0007669"/>
    <property type="project" value="UniProtKB-KW"/>
</dbReference>
<gene>
    <name evidence="7" type="ORF">FB460_1755</name>
</gene>
<dbReference type="PIRSF" id="PIRSF001227">
    <property type="entry name" value="Pen_acylase"/>
    <property type="match status" value="1"/>
</dbReference>
<dbReference type="PANTHER" id="PTHR34218">
    <property type="entry name" value="PEPTIDASE S45 PENICILLIN AMIDASE"/>
    <property type="match status" value="1"/>
</dbReference>
<name>A0A542ZC23_9ACTN</name>
<dbReference type="Gene3D" id="2.30.120.10">
    <property type="match status" value="1"/>
</dbReference>
<dbReference type="Gene3D" id="1.10.439.10">
    <property type="entry name" value="Penicillin Amidohydrolase, domain 1"/>
    <property type="match status" value="1"/>
</dbReference>
<dbReference type="PANTHER" id="PTHR34218:SF4">
    <property type="entry name" value="ACYL-HOMOSERINE LACTONE ACYLASE QUIP"/>
    <property type="match status" value="1"/>
</dbReference>
<dbReference type="Proteomes" id="UP000316196">
    <property type="component" value="Unassembled WGS sequence"/>
</dbReference>
<keyword evidence="8" id="KW-1185">Reference proteome</keyword>
<dbReference type="Gene3D" id="1.10.1400.10">
    <property type="match status" value="1"/>
</dbReference>
<feature type="binding site" evidence="5">
    <location>
        <position position="355"/>
    </location>
    <ligand>
        <name>Ca(2+)</name>
        <dbReference type="ChEBI" id="CHEBI:29108"/>
    </ligand>
</feature>
<dbReference type="InterPro" id="IPR014395">
    <property type="entry name" value="Pen/GL7ACA/AHL_acylase"/>
</dbReference>
<sequence length="847" mass="92078">MGSIILVLAALISASTVAVRGSFPRTTGELILPALNGEVTVLRNARGIPEIRADSAEDLFTAQGFVHAQERFFEMDVRRHTTSGRLAELFGDELWETDAVIRTMGWREVAEREVDALPAETRRYLDAYAAGVNQYLEQSDGSIALEYDVLGLQGLDVDPEPWTAADSVAWLKAMAWSLDGNLKDEILHGVMENEVGPDRAAEIFPTNRPDQYAPIVAHGRQTPEGFVPAGGGDQMVEEPGAVRDRVASLKAAGRAADTLGALIADPGLGADVGSNSWVVSGERTASGKPLLANDPHLAASVPSTFLQMRLRCNEVNARCPFDVGGYSFSGMPGIIIGHNSHIGWGLTVPYIDSQDLYIEHIVDGAARRAKGSAEVREETVTLKSSSGRTKDIVVRSTSNGPLISDVGLTDELRSDRGAPGSQGPEGKASEDEDSGEYAVALRWAALEPSQSIRAIFDLNRATDFDEFRDAAELLKSPSQNLVYADVEGNIGYQLPGALPKRRVGDGSKPVEAWRPGAAWDGFLAFEDLPYAYNPPEGYIVAANQQIIDAEMPEQAGNSFGFRSQPIIEALEGRRDWDARATAELQGNTYVEWAEEFVPALVAAQPLEPWVVDGQEVLSEWDLEADPESAGMAFFALTMRQVVQRTFGDEIPSELGPGQGSDQYFAVLESMMDEPQNPWWDDVNTPQTESRDQILSESLLAARKEITAVMARDPEQWSWGRLHSLTLTHQTLGTSGIAPVESIFNIEPRPVEGGSAVVSAWGWDSRGKDFSVVNGPTMKMVVDFGDFDDSLWINQSGTSGHAFHAHYADQLPDILANEHDPWPWTRAAVDAPDADGFVDEQLKLLPPG</sequence>
<organism evidence="7 8">
    <name type="scientific">Propioniferax innocua</name>
    <dbReference type="NCBI Taxonomy" id="1753"/>
    <lineage>
        <taxon>Bacteria</taxon>
        <taxon>Bacillati</taxon>
        <taxon>Actinomycetota</taxon>
        <taxon>Actinomycetes</taxon>
        <taxon>Propionibacteriales</taxon>
        <taxon>Propionibacteriaceae</taxon>
        <taxon>Propioniferax</taxon>
    </lineage>
</organism>
<protein>
    <submittedName>
        <fullName evidence="7">Penicillin amidase</fullName>
    </submittedName>
</protein>
<dbReference type="Pfam" id="PF01804">
    <property type="entry name" value="Penicil_amidase"/>
    <property type="match status" value="1"/>
</dbReference>
<dbReference type="InterPro" id="IPR002692">
    <property type="entry name" value="S45"/>
</dbReference>
<dbReference type="CDD" id="cd03747">
    <property type="entry name" value="Ntn_PGA_like"/>
    <property type="match status" value="1"/>
</dbReference>
<feature type="active site" description="Nucleophile" evidence="4">
    <location>
        <position position="274"/>
    </location>
</feature>
<evidence type="ECO:0000313" key="8">
    <source>
        <dbReference type="Proteomes" id="UP000316196"/>
    </source>
</evidence>
<keyword evidence="3" id="KW-0865">Zymogen</keyword>
<evidence type="ECO:0000313" key="7">
    <source>
        <dbReference type="EMBL" id="TQL57908.1"/>
    </source>
</evidence>
<keyword evidence="5" id="KW-0106">Calcium</keyword>
<evidence type="ECO:0000256" key="1">
    <source>
        <dbReference type="ARBA" id="ARBA00006586"/>
    </source>
</evidence>
<dbReference type="Gene3D" id="3.60.20.10">
    <property type="entry name" value="Glutamine Phosphoribosylpyrophosphate, subunit 1, domain 1"/>
    <property type="match status" value="1"/>
</dbReference>
<dbReference type="InterPro" id="IPR043147">
    <property type="entry name" value="Penicillin_amidase_A-knob"/>
</dbReference>
<dbReference type="GO" id="GO:0017000">
    <property type="term" value="P:antibiotic biosynthetic process"/>
    <property type="evidence" value="ECO:0007669"/>
    <property type="project" value="InterPro"/>
</dbReference>
<evidence type="ECO:0000256" key="2">
    <source>
        <dbReference type="ARBA" id="ARBA00022801"/>
    </source>
</evidence>
<proteinExistence type="inferred from homology"/>
<keyword evidence="2" id="KW-0378">Hydrolase</keyword>